<reference evidence="3" key="1">
    <citation type="journal article" date="2023" name="G3 (Bethesda)">
        <title>Whole genome assemblies of Zophobas morio and Tenebrio molitor.</title>
        <authorList>
            <person name="Kaur S."/>
            <person name="Stinson S.A."/>
            <person name="diCenzo G.C."/>
        </authorList>
    </citation>
    <scope>NUCLEOTIDE SEQUENCE</scope>
    <source>
        <strain evidence="3">QUZm001</strain>
    </source>
</reference>
<protein>
    <recommendedName>
        <fullName evidence="5">27 kDa hemolymph protein</fullName>
    </recommendedName>
</protein>
<dbReference type="PANTHER" id="PTHR20997:SF2">
    <property type="entry name" value="EG:BACR42I17.2 PROTEIN-RELATED"/>
    <property type="match status" value="1"/>
</dbReference>
<dbReference type="PANTHER" id="PTHR20997">
    <property type="entry name" value="EG:BACR42I17.2 PROTEIN-RELATED"/>
    <property type="match status" value="1"/>
</dbReference>
<feature type="chain" id="PRO_5041433749" description="27 kDa hemolymph protein" evidence="2">
    <location>
        <begin position="17"/>
        <end position="278"/>
    </location>
</feature>
<keyword evidence="2" id="KW-0732">Signal</keyword>
<dbReference type="InterPro" id="IPR009832">
    <property type="entry name" value="DUF1397"/>
</dbReference>
<evidence type="ECO:0000313" key="3">
    <source>
        <dbReference type="EMBL" id="KAJ3643498.1"/>
    </source>
</evidence>
<evidence type="ECO:0000313" key="4">
    <source>
        <dbReference type="Proteomes" id="UP001168821"/>
    </source>
</evidence>
<dbReference type="EMBL" id="JALNTZ010000008">
    <property type="protein sequence ID" value="KAJ3643498.1"/>
    <property type="molecule type" value="Genomic_DNA"/>
</dbReference>
<proteinExistence type="predicted"/>
<dbReference type="Pfam" id="PF07165">
    <property type="entry name" value="DUF1397"/>
    <property type="match status" value="1"/>
</dbReference>
<gene>
    <name evidence="3" type="ORF">Zmor_026205</name>
</gene>
<comment type="caution">
    <text evidence="3">The sequence shown here is derived from an EMBL/GenBank/DDBJ whole genome shotgun (WGS) entry which is preliminary data.</text>
</comment>
<organism evidence="3 4">
    <name type="scientific">Zophobas morio</name>
    <dbReference type="NCBI Taxonomy" id="2755281"/>
    <lineage>
        <taxon>Eukaryota</taxon>
        <taxon>Metazoa</taxon>
        <taxon>Ecdysozoa</taxon>
        <taxon>Arthropoda</taxon>
        <taxon>Hexapoda</taxon>
        <taxon>Insecta</taxon>
        <taxon>Pterygota</taxon>
        <taxon>Neoptera</taxon>
        <taxon>Endopterygota</taxon>
        <taxon>Coleoptera</taxon>
        <taxon>Polyphaga</taxon>
        <taxon>Cucujiformia</taxon>
        <taxon>Tenebrionidae</taxon>
        <taxon>Zophobas</taxon>
    </lineage>
</organism>
<feature type="transmembrane region" description="Helical" evidence="1">
    <location>
        <begin position="254"/>
        <end position="276"/>
    </location>
</feature>
<dbReference type="Proteomes" id="UP001168821">
    <property type="component" value="Unassembled WGS sequence"/>
</dbReference>
<dbReference type="AlphaFoldDB" id="A0AA38HT63"/>
<keyword evidence="4" id="KW-1185">Reference proteome</keyword>
<accession>A0AA38HT63</accession>
<feature type="signal peptide" evidence="2">
    <location>
        <begin position="1"/>
        <end position="16"/>
    </location>
</feature>
<keyword evidence="1" id="KW-1133">Transmembrane helix</keyword>
<name>A0AA38HT63_9CUCU</name>
<keyword evidence="1" id="KW-0472">Membrane</keyword>
<keyword evidence="1" id="KW-0812">Transmembrane</keyword>
<evidence type="ECO:0000256" key="2">
    <source>
        <dbReference type="SAM" id="SignalP"/>
    </source>
</evidence>
<evidence type="ECO:0000256" key="1">
    <source>
        <dbReference type="SAM" id="Phobius"/>
    </source>
</evidence>
<evidence type="ECO:0008006" key="5">
    <source>
        <dbReference type="Google" id="ProtNLM"/>
    </source>
</evidence>
<sequence>MYVIFVVALLIGGTFSTSSLNFNLDLDLNNEFTNSKDELETFINDKCNENGANTTFSFLMNTTFELNMCIQTHFNIAEVQHELNIARTNGTMDEVVLKYCLRYPQIDKCLRKGYDAVKTCLNSTEQAIVQESLKFAGDLIKQMCLKDGTRLAMFIGYEGVECLNVQKEHLQECVMDSVGNNTEYVVILHQLFVSNDDNQRCKSFTRIRSCFYEQLSKCEKSIPANIIDGIFKVFRRDWSCEVNYQTRSGYRNDIFIRIVVTFVIILVACYVCYILAKQ</sequence>